<evidence type="ECO:0000313" key="2">
    <source>
        <dbReference type="EMBL" id="AYA37749.1"/>
    </source>
</evidence>
<dbReference type="EMBL" id="CP032317">
    <property type="protein sequence ID" value="AYA37749.1"/>
    <property type="molecule type" value="Genomic_DNA"/>
</dbReference>
<dbReference type="KEGG" id="hyh:D3Y59_12240"/>
<keyword evidence="3" id="KW-1185">Reference proteome</keyword>
<keyword evidence="1" id="KW-0812">Transmembrane</keyword>
<proteinExistence type="predicted"/>
<feature type="transmembrane region" description="Helical" evidence="1">
    <location>
        <begin position="140"/>
        <end position="160"/>
    </location>
</feature>
<protein>
    <submittedName>
        <fullName evidence="2">Uncharacterized protein</fullName>
    </submittedName>
</protein>
<gene>
    <name evidence="2" type="ORF">D3Y59_12240</name>
</gene>
<organism evidence="2 3">
    <name type="scientific">Hymenobacter oligotrophus</name>
    <dbReference type="NCBI Taxonomy" id="2319843"/>
    <lineage>
        <taxon>Bacteria</taxon>
        <taxon>Pseudomonadati</taxon>
        <taxon>Bacteroidota</taxon>
        <taxon>Cytophagia</taxon>
        <taxon>Cytophagales</taxon>
        <taxon>Hymenobacteraceae</taxon>
        <taxon>Hymenobacter</taxon>
    </lineage>
</organism>
<dbReference type="AlphaFoldDB" id="A0A3B7RAG3"/>
<evidence type="ECO:0000313" key="3">
    <source>
        <dbReference type="Proteomes" id="UP000262802"/>
    </source>
</evidence>
<feature type="transmembrane region" description="Helical" evidence="1">
    <location>
        <begin position="115"/>
        <end position="134"/>
    </location>
</feature>
<dbReference type="Proteomes" id="UP000262802">
    <property type="component" value="Chromosome"/>
</dbReference>
<name>A0A3B7RAG3_9BACT</name>
<keyword evidence="1" id="KW-1133">Transmembrane helix</keyword>
<accession>A0A3B7RAG3</accession>
<keyword evidence="1" id="KW-0472">Membrane</keyword>
<sequence length="165" mass="17141">MPALLGSCRPGREACYFAYRSASVPAAVAVKPGLVHPKPVRLAAPETSVVTALSAPPAAAEQPRLRLQPAAVRAGTPAPARLTRTVLPPVLPRVARRSHSAAQQARPRRVGKGTWLELLGWVVALGGIGLGVWLGGWLGLLVALVLMAVGMLVGLFGTFVNGNLP</sequence>
<evidence type="ECO:0000256" key="1">
    <source>
        <dbReference type="SAM" id="Phobius"/>
    </source>
</evidence>
<reference evidence="2 3" key="1">
    <citation type="submission" date="2018-09" db="EMBL/GenBank/DDBJ databases">
        <title>Hymenobacter medium sp. nov., isolated from R2A medium.</title>
        <authorList>
            <person name="Yingchao G."/>
        </authorList>
    </citation>
    <scope>NUCLEOTIDE SEQUENCE [LARGE SCALE GENOMIC DNA]</scope>
    <source>
        <strain evidence="3">sh-6</strain>
    </source>
</reference>